<dbReference type="GO" id="GO:0010181">
    <property type="term" value="F:FMN binding"/>
    <property type="evidence" value="ECO:0007669"/>
    <property type="project" value="TreeGrafter"/>
</dbReference>
<dbReference type="OrthoDB" id="1532798at2759"/>
<feature type="domain" description="Flavoprotein" evidence="3">
    <location>
        <begin position="4"/>
        <end position="179"/>
    </location>
</feature>
<evidence type="ECO:0000259" key="3">
    <source>
        <dbReference type="Pfam" id="PF02441"/>
    </source>
</evidence>
<dbReference type="Gene3D" id="3.40.50.1950">
    <property type="entry name" value="Flavin prenyltransferase-like"/>
    <property type="match status" value="1"/>
</dbReference>
<reference evidence="4" key="1">
    <citation type="submission" date="2020-01" db="EMBL/GenBank/DDBJ databases">
        <title>Development of genomics and gene disruption for Polysphondylium violaceum indicates a role for the polyketide synthase stlB in stalk morphogenesis.</title>
        <authorList>
            <person name="Narita B."/>
            <person name="Kawabe Y."/>
            <person name="Kin K."/>
            <person name="Saito T."/>
            <person name="Gibbs R."/>
            <person name="Kuspa A."/>
            <person name="Muzny D."/>
            <person name="Queller D."/>
            <person name="Richards S."/>
            <person name="Strassman J."/>
            <person name="Sucgang R."/>
            <person name="Worley K."/>
            <person name="Schaap P."/>
        </authorList>
    </citation>
    <scope>NUCLEOTIDE SEQUENCE</scope>
    <source>
        <strain evidence="4">QSvi11</strain>
    </source>
</reference>
<accession>A0A8J4V0R0</accession>
<dbReference type="SUPFAM" id="SSF52507">
    <property type="entry name" value="Homo-oligomeric flavin-containing Cys decarboxylases, HFCD"/>
    <property type="match status" value="1"/>
</dbReference>
<keyword evidence="1" id="KW-0173">Coenzyme A biosynthesis</keyword>
<evidence type="ECO:0000313" key="5">
    <source>
        <dbReference type="Proteomes" id="UP000695562"/>
    </source>
</evidence>
<dbReference type="GO" id="GO:0015937">
    <property type="term" value="P:coenzyme A biosynthetic process"/>
    <property type="evidence" value="ECO:0007669"/>
    <property type="project" value="UniProtKB-KW"/>
</dbReference>
<protein>
    <recommendedName>
        <fullName evidence="3">Flavoprotein domain-containing protein</fullName>
    </recommendedName>
</protein>
<comment type="caution">
    <text evidence="4">The sequence shown here is derived from an EMBL/GenBank/DDBJ whole genome shotgun (WGS) entry which is preliminary data.</text>
</comment>
<dbReference type="Proteomes" id="UP000695562">
    <property type="component" value="Unassembled WGS sequence"/>
</dbReference>
<name>A0A8J4V0R0_9MYCE</name>
<dbReference type="GO" id="GO:0071513">
    <property type="term" value="C:phosphopantothenoylcysteine decarboxylase complex"/>
    <property type="evidence" value="ECO:0007669"/>
    <property type="project" value="TreeGrafter"/>
</dbReference>
<keyword evidence="5" id="KW-1185">Reference proteome</keyword>
<dbReference type="Pfam" id="PF02441">
    <property type="entry name" value="Flavoprotein"/>
    <property type="match status" value="1"/>
</dbReference>
<dbReference type="AlphaFoldDB" id="A0A8J4V0R0"/>
<gene>
    <name evidence="4" type="ORF">CYY_002572</name>
</gene>
<sequence length="191" mass="21437">MNKKNLILGLTGSVATIKAVPLLDLLTEKFNVTIVATDASYKFISQEEKISLESKAKVYTDKDEWEHVDIKSRQALHIELRKWADCLLIAPCSANTLAKIANGLADNLLTSIIRAWDYNDKSMFIAPAMNTMMWDNPFTKLHLNTMKEISKNVFIIDPIAKKLFCGDIGMGAMAEIKDIAFIVQLSCYNPH</sequence>
<dbReference type="InterPro" id="IPR003382">
    <property type="entry name" value="Flavoprotein"/>
</dbReference>
<comment type="similarity">
    <text evidence="2">Belongs to the HFCD (homooligomeric flavin containing Cys decarboxylase) superfamily.</text>
</comment>
<evidence type="ECO:0000313" key="4">
    <source>
        <dbReference type="EMBL" id="KAF2076110.1"/>
    </source>
</evidence>
<evidence type="ECO:0000256" key="1">
    <source>
        <dbReference type="ARBA" id="ARBA00022993"/>
    </source>
</evidence>
<dbReference type="PANTHER" id="PTHR14359:SF6">
    <property type="entry name" value="PHOSPHOPANTOTHENOYLCYSTEINE DECARBOXYLASE"/>
    <property type="match status" value="1"/>
</dbReference>
<dbReference type="InterPro" id="IPR036551">
    <property type="entry name" value="Flavin_trans-like"/>
</dbReference>
<dbReference type="PANTHER" id="PTHR14359">
    <property type="entry name" value="HOMO-OLIGOMERIC FLAVIN CONTAINING CYS DECARBOXYLASE FAMILY"/>
    <property type="match status" value="1"/>
</dbReference>
<organism evidence="4 5">
    <name type="scientific">Polysphondylium violaceum</name>
    <dbReference type="NCBI Taxonomy" id="133409"/>
    <lineage>
        <taxon>Eukaryota</taxon>
        <taxon>Amoebozoa</taxon>
        <taxon>Evosea</taxon>
        <taxon>Eumycetozoa</taxon>
        <taxon>Dictyostelia</taxon>
        <taxon>Dictyosteliales</taxon>
        <taxon>Dictyosteliaceae</taxon>
        <taxon>Polysphondylium</taxon>
    </lineage>
</organism>
<proteinExistence type="inferred from homology"/>
<evidence type="ECO:0000256" key="2">
    <source>
        <dbReference type="ARBA" id="ARBA00038350"/>
    </source>
</evidence>
<dbReference type="EMBL" id="AJWJ01000072">
    <property type="protein sequence ID" value="KAF2076110.1"/>
    <property type="molecule type" value="Genomic_DNA"/>
</dbReference>
<dbReference type="GO" id="GO:0004633">
    <property type="term" value="F:phosphopantothenoylcysteine decarboxylase activity"/>
    <property type="evidence" value="ECO:0007669"/>
    <property type="project" value="TreeGrafter"/>
</dbReference>